<keyword evidence="1" id="KW-1133">Transmembrane helix</keyword>
<name>A0A841TVC7_9BACL</name>
<feature type="transmembrane region" description="Helical" evidence="1">
    <location>
        <begin position="54"/>
        <end position="73"/>
    </location>
</feature>
<evidence type="ECO:0000313" key="2">
    <source>
        <dbReference type="EMBL" id="MBB6691599.1"/>
    </source>
</evidence>
<keyword evidence="1" id="KW-0812">Transmembrane</keyword>
<protein>
    <submittedName>
        <fullName evidence="2">Uncharacterized protein</fullName>
    </submittedName>
</protein>
<gene>
    <name evidence="2" type="ORF">H7B90_09325</name>
</gene>
<accession>A0A841TVC7</accession>
<keyword evidence="3" id="KW-1185">Reference proteome</keyword>
<comment type="caution">
    <text evidence="2">The sequence shown here is derived from an EMBL/GenBank/DDBJ whole genome shotgun (WGS) entry which is preliminary data.</text>
</comment>
<feature type="transmembrane region" description="Helical" evidence="1">
    <location>
        <begin position="27"/>
        <end position="47"/>
    </location>
</feature>
<proteinExistence type="predicted"/>
<keyword evidence="1" id="KW-0472">Membrane</keyword>
<dbReference type="RefSeq" id="WP_185135599.1">
    <property type="nucleotide sequence ID" value="NZ_BORM01000027.1"/>
</dbReference>
<dbReference type="EMBL" id="JACJVR010000032">
    <property type="protein sequence ID" value="MBB6691599.1"/>
    <property type="molecule type" value="Genomic_DNA"/>
</dbReference>
<organism evidence="2 3">
    <name type="scientific">Cohnella xylanilytica</name>
    <dbReference type="NCBI Taxonomy" id="557555"/>
    <lineage>
        <taxon>Bacteria</taxon>
        <taxon>Bacillati</taxon>
        <taxon>Bacillota</taxon>
        <taxon>Bacilli</taxon>
        <taxon>Bacillales</taxon>
        <taxon>Paenibacillaceae</taxon>
        <taxon>Cohnella</taxon>
    </lineage>
</organism>
<dbReference type="AlphaFoldDB" id="A0A841TVC7"/>
<reference evidence="2 3" key="1">
    <citation type="submission" date="2020-08" db="EMBL/GenBank/DDBJ databases">
        <title>Cohnella phylogeny.</title>
        <authorList>
            <person name="Dunlap C."/>
        </authorList>
    </citation>
    <scope>NUCLEOTIDE SEQUENCE [LARGE SCALE GENOMIC DNA]</scope>
    <source>
        <strain evidence="2 3">DSM 25239</strain>
    </source>
</reference>
<evidence type="ECO:0000256" key="1">
    <source>
        <dbReference type="SAM" id="Phobius"/>
    </source>
</evidence>
<evidence type="ECO:0000313" key="3">
    <source>
        <dbReference type="Proteomes" id="UP000553776"/>
    </source>
</evidence>
<dbReference type="Proteomes" id="UP000553776">
    <property type="component" value="Unassembled WGS sequence"/>
</dbReference>
<sequence length="76" mass="8288">MLQSYLLLMALILGSEFIGADRAEGWFGAGCLLLLILIVAGMAWLFYRDRRLAGLCLAAAIAGFIATPVVLWLKNM</sequence>